<reference evidence="2 3" key="1">
    <citation type="submission" date="2024-08" db="EMBL/GenBank/DDBJ databases">
        <title>Halobellus sp. MBLA0158 whole genome sequence.</title>
        <authorList>
            <person name="Hwang C.Y."/>
            <person name="Cho E.-S."/>
            <person name="Seo M.-J."/>
        </authorList>
    </citation>
    <scope>NUCLEOTIDE SEQUENCE [LARGE SCALE GENOMIC DNA]</scope>
    <source>
        <strain evidence="2 3">MBLA0158</strain>
    </source>
</reference>
<feature type="compositionally biased region" description="Basic and acidic residues" evidence="1">
    <location>
        <begin position="151"/>
        <end position="166"/>
    </location>
</feature>
<protein>
    <submittedName>
        <fullName evidence="2">Uncharacterized protein</fullName>
    </submittedName>
</protein>
<gene>
    <name evidence="2" type="ORF">OS889_09250</name>
</gene>
<accession>A0ABD5MBA3</accession>
<organism evidence="2 3">
    <name type="scientific">Halobellus rubicundus</name>
    <dbReference type="NCBI Taxonomy" id="2996466"/>
    <lineage>
        <taxon>Archaea</taxon>
        <taxon>Methanobacteriati</taxon>
        <taxon>Methanobacteriota</taxon>
        <taxon>Stenosarchaea group</taxon>
        <taxon>Halobacteria</taxon>
        <taxon>Halobacteriales</taxon>
        <taxon>Haloferacaceae</taxon>
        <taxon>Halobellus</taxon>
    </lineage>
</organism>
<keyword evidence="3" id="KW-1185">Reference proteome</keyword>
<evidence type="ECO:0000313" key="3">
    <source>
        <dbReference type="Proteomes" id="UP001570511"/>
    </source>
</evidence>
<comment type="caution">
    <text evidence="2">The sequence shown here is derived from an EMBL/GenBank/DDBJ whole genome shotgun (WGS) entry which is preliminary data.</text>
</comment>
<feature type="region of interest" description="Disordered" evidence="1">
    <location>
        <begin position="101"/>
        <end position="166"/>
    </location>
</feature>
<name>A0ABD5MBA3_9EURY</name>
<dbReference type="EMBL" id="JBGNYA010000001">
    <property type="protein sequence ID" value="MFA1611190.1"/>
    <property type="molecule type" value="Genomic_DNA"/>
</dbReference>
<proteinExistence type="predicted"/>
<sequence>MIEEAPSADLDGFRPGDPYDLDLPERWSAQYRDRTAVYENDRGDHRVRIVEFSKGLSLYWWVDVYVGDEEWRRQEVGLGESYTDPDDAVAAVESYLAVVAETAPDSDSDSGSGSGLDDATASNSDALARTHLPGPEGWTLEDAVPDGAGESAREGSDGPDRTDSER</sequence>
<dbReference type="AlphaFoldDB" id="A0ABD5MBA3"/>
<feature type="compositionally biased region" description="Low complexity" evidence="1">
    <location>
        <begin position="109"/>
        <end position="118"/>
    </location>
</feature>
<evidence type="ECO:0000313" key="2">
    <source>
        <dbReference type="EMBL" id="MFA1611190.1"/>
    </source>
</evidence>
<evidence type="ECO:0000256" key="1">
    <source>
        <dbReference type="SAM" id="MobiDB-lite"/>
    </source>
</evidence>
<dbReference type="RefSeq" id="WP_372389296.1">
    <property type="nucleotide sequence ID" value="NZ_JBGNYA010000001.1"/>
</dbReference>
<dbReference type="Proteomes" id="UP001570511">
    <property type="component" value="Unassembled WGS sequence"/>
</dbReference>